<dbReference type="AlphaFoldDB" id="H2BRX7"/>
<sequence length="791" mass="89938">MLLGYLLVAALAALAVWFIYTQVVKFSSLAQSADLNNQQLVLVSEITTELSETENIGRRFIQSGDTTDLNRYSAQIDLVQKNLDSLKQTYTDTLMQTELDSISILLSRKSENLKELLNLRSRDRNTSYYREVIQELQKVDASFNENNYERRFSNLEPHQRSVLIRLLEFSRDENPGQLSTLSADSLVIAVKNVLSELEVQNQQFREVINKKENELLENDMILNEQLRNLLSLIEQQERQNSIARVENSQNLLEEVSSIIIFVGIASVLIILFFLFLIIQDVSRSQRYRIQLEEAQSFTESLMKRREQFMATITHDLRSPLNTVIGYTELMGKSNLNNKQHRYLSHLKKSSEYILHLVNDLLDLSKLEAGKMLIEKLPFNPKNLVEETFYNTIPEDDKKHLNFIFNAEENTDCQVISDPFRIKQILSNLITNAYKFTKEGEIIASLSMKKEIEDSYSLIISIKDTGIGISKTKQEDIFEEFSQEHGEIEKKYGGTGLGLAITKQITDLLKGTIQLKSEPGKGSEFIIKIPVIKMKEVYERIEIPELSKLNLSGKNILVVDDESSQLALSKELIKSVGMNCDTAADGEEALAKLEKRKYDLVLTDIQMPKIDGFQLIKAIQKNPKYSRTPVLAVSGRTNVSTNAYAEAGFTGNIIKPYKPSDLLLKIGNILHLELKNNAPSLKKISSNSSYSLDEILLFAGDDQAALNTILHAFINSTEINLEEIKKAVENKNPEKAGNISHRMLPMFKQLKTKGIIEKLQLLEDKQMEKCDVLGLINEIKSLLQELQKEITV</sequence>
<dbReference type="InterPro" id="IPR003661">
    <property type="entry name" value="HisK_dim/P_dom"/>
</dbReference>
<reference evidence="12" key="1">
    <citation type="journal article" date="2012" name="Stand. Genomic Sci.">
        <title>Genome sequence of the Antarctic rhodopsins-containing flavobacterium Gillisia limnaea type strain (R-8282(T)).</title>
        <authorList>
            <person name="Riedel T."/>
            <person name="Held B."/>
            <person name="Nolan M."/>
            <person name="Lucas S."/>
            <person name="Lapidus A."/>
            <person name="Tice H."/>
            <person name="Del Rio T.G."/>
            <person name="Cheng J.F."/>
            <person name="Han C."/>
            <person name="Tapia R."/>
            <person name="Goodwin L.A."/>
            <person name="Pitluck S."/>
            <person name="Liolios K."/>
            <person name="Mavromatis K."/>
            <person name="Pagani I."/>
            <person name="Ivanova N."/>
            <person name="Mikhailova N."/>
            <person name="Pati A."/>
            <person name="Chen A."/>
            <person name="Palaniappan K."/>
            <person name="Land M."/>
            <person name="Rohde M."/>
            <person name="Tindall B.J."/>
            <person name="Detter J.C."/>
            <person name="Goker M."/>
            <person name="Bristow J."/>
            <person name="Eisen J.A."/>
            <person name="Markowitz V."/>
            <person name="Hugenholtz P."/>
            <person name="Kyrpides N.C."/>
            <person name="Klenk H.P."/>
            <person name="Woyke T."/>
        </authorList>
    </citation>
    <scope>NUCLEOTIDE SEQUENCE [LARGE SCALE GENOMIC DNA]</scope>
    <source>
        <strain evidence="12">DSM 15749 / LMG 21470 / R-8282</strain>
    </source>
</reference>
<dbReference type="PRINTS" id="PR00344">
    <property type="entry name" value="BCTRLSENSOR"/>
</dbReference>
<dbReference type="FunFam" id="3.30.565.10:FF:000010">
    <property type="entry name" value="Sensor histidine kinase RcsC"/>
    <property type="match status" value="1"/>
</dbReference>
<evidence type="ECO:0000313" key="12">
    <source>
        <dbReference type="Proteomes" id="UP000003844"/>
    </source>
</evidence>
<evidence type="ECO:0000256" key="7">
    <source>
        <dbReference type="SAM" id="Coils"/>
    </source>
</evidence>
<evidence type="ECO:0000259" key="9">
    <source>
        <dbReference type="PROSITE" id="PS50109"/>
    </source>
</evidence>
<dbReference type="HOGENOM" id="CLU_000445_114_50_10"/>
<dbReference type="SUPFAM" id="SSF47384">
    <property type="entry name" value="Homodimeric domain of signal transducing histidine kinase"/>
    <property type="match status" value="1"/>
</dbReference>
<keyword evidence="8" id="KW-0812">Transmembrane</keyword>
<dbReference type="PROSITE" id="PS50110">
    <property type="entry name" value="RESPONSE_REGULATORY"/>
    <property type="match status" value="1"/>
</dbReference>
<dbReference type="CDD" id="cd16922">
    <property type="entry name" value="HATPase_EvgS-ArcB-TorS-like"/>
    <property type="match status" value="1"/>
</dbReference>
<dbReference type="Gene3D" id="1.10.287.130">
    <property type="match status" value="1"/>
</dbReference>
<feature type="domain" description="Response regulatory" evidence="10">
    <location>
        <begin position="554"/>
        <end position="669"/>
    </location>
</feature>
<comment type="catalytic activity">
    <reaction evidence="1">
        <text>ATP + protein L-histidine = ADP + protein N-phospho-L-histidine.</text>
        <dbReference type="EC" id="2.7.13.3"/>
    </reaction>
</comment>
<dbReference type="PROSITE" id="PS50109">
    <property type="entry name" value="HIS_KIN"/>
    <property type="match status" value="1"/>
</dbReference>
<keyword evidence="8" id="KW-0472">Membrane</keyword>
<dbReference type="PANTHER" id="PTHR43047">
    <property type="entry name" value="TWO-COMPONENT HISTIDINE PROTEIN KINASE"/>
    <property type="match status" value="1"/>
</dbReference>
<dbReference type="GO" id="GO:0009927">
    <property type="term" value="F:histidine phosphotransfer kinase activity"/>
    <property type="evidence" value="ECO:0007669"/>
    <property type="project" value="TreeGrafter"/>
</dbReference>
<name>H2BRX7_GILLR</name>
<dbReference type="CDD" id="cd00082">
    <property type="entry name" value="HisKA"/>
    <property type="match status" value="1"/>
</dbReference>
<keyword evidence="4" id="KW-0808">Transferase</keyword>
<evidence type="ECO:0000256" key="4">
    <source>
        <dbReference type="ARBA" id="ARBA00022679"/>
    </source>
</evidence>
<dbReference type="SMART" id="SM00448">
    <property type="entry name" value="REC"/>
    <property type="match status" value="1"/>
</dbReference>
<proteinExistence type="predicted"/>
<keyword evidence="3 6" id="KW-0597">Phosphoprotein</keyword>
<feature type="coiled-coil region" evidence="7">
    <location>
        <begin position="194"/>
        <end position="246"/>
    </location>
</feature>
<dbReference type="InterPro" id="IPR001789">
    <property type="entry name" value="Sig_transdc_resp-reg_receiver"/>
</dbReference>
<dbReference type="PANTHER" id="PTHR43047:SF72">
    <property type="entry name" value="OSMOSENSING HISTIDINE PROTEIN KINASE SLN1"/>
    <property type="match status" value="1"/>
</dbReference>
<dbReference type="eggNOG" id="COG2205">
    <property type="taxonomic scope" value="Bacteria"/>
</dbReference>
<keyword evidence="8" id="KW-1133">Transmembrane helix</keyword>
<feature type="domain" description="Histidine kinase" evidence="9">
    <location>
        <begin position="311"/>
        <end position="532"/>
    </location>
</feature>
<dbReference type="InterPro" id="IPR036641">
    <property type="entry name" value="HPT_dom_sf"/>
</dbReference>
<dbReference type="Pfam" id="PF00512">
    <property type="entry name" value="HisKA"/>
    <property type="match status" value="1"/>
</dbReference>
<dbReference type="GO" id="GO:0005886">
    <property type="term" value="C:plasma membrane"/>
    <property type="evidence" value="ECO:0007669"/>
    <property type="project" value="TreeGrafter"/>
</dbReference>
<evidence type="ECO:0000259" key="10">
    <source>
        <dbReference type="PROSITE" id="PS50110"/>
    </source>
</evidence>
<dbReference type="InterPro" id="IPR004358">
    <property type="entry name" value="Sig_transdc_His_kin-like_C"/>
</dbReference>
<dbReference type="STRING" id="865937.Gilli_1822"/>
<dbReference type="SUPFAM" id="SSF55874">
    <property type="entry name" value="ATPase domain of HSP90 chaperone/DNA topoisomerase II/histidine kinase"/>
    <property type="match status" value="1"/>
</dbReference>
<evidence type="ECO:0000256" key="8">
    <source>
        <dbReference type="SAM" id="Phobius"/>
    </source>
</evidence>
<gene>
    <name evidence="11" type="ORF">Gilli_1822</name>
</gene>
<dbReference type="Gene3D" id="3.40.50.2300">
    <property type="match status" value="1"/>
</dbReference>
<evidence type="ECO:0000256" key="1">
    <source>
        <dbReference type="ARBA" id="ARBA00000085"/>
    </source>
</evidence>
<dbReference type="InterPro" id="IPR011006">
    <property type="entry name" value="CheY-like_superfamily"/>
</dbReference>
<organism evidence="11 12">
    <name type="scientific">Gillisia limnaea (strain DSM 15749 / LMG 21470 / R-8282)</name>
    <dbReference type="NCBI Taxonomy" id="865937"/>
    <lineage>
        <taxon>Bacteria</taxon>
        <taxon>Pseudomonadati</taxon>
        <taxon>Bacteroidota</taxon>
        <taxon>Flavobacteriia</taxon>
        <taxon>Flavobacteriales</taxon>
        <taxon>Flavobacteriaceae</taxon>
        <taxon>Gillisia</taxon>
    </lineage>
</organism>
<dbReference type="InterPro" id="IPR036097">
    <property type="entry name" value="HisK_dim/P_sf"/>
</dbReference>
<dbReference type="Gene3D" id="3.30.565.10">
    <property type="entry name" value="Histidine kinase-like ATPase, C-terminal domain"/>
    <property type="match status" value="1"/>
</dbReference>
<keyword evidence="5 11" id="KW-0418">Kinase</keyword>
<evidence type="ECO:0000256" key="5">
    <source>
        <dbReference type="ARBA" id="ARBA00022777"/>
    </source>
</evidence>
<keyword evidence="12" id="KW-1185">Reference proteome</keyword>
<dbReference type="CDD" id="cd17546">
    <property type="entry name" value="REC_hyHK_CKI1_RcsC-like"/>
    <property type="match status" value="1"/>
</dbReference>
<dbReference type="Proteomes" id="UP000003844">
    <property type="component" value="Unassembled WGS sequence"/>
</dbReference>
<dbReference type="InterPro" id="IPR036890">
    <property type="entry name" value="HATPase_C_sf"/>
</dbReference>
<accession>H2BRX7</accession>
<evidence type="ECO:0000256" key="3">
    <source>
        <dbReference type="ARBA" id="ARBA00022553"/>
    </source>
</evidence>
<feature type="modified residue" description="4-aspartylphosphate" evidence="6">
    <location>
        <position position="603"/>
    </location>
</feature>
<feature type="transmembrane region" description="Helical" evidence="8">
    <location>
        <begin position="258"/>
        <end position="278"/>
    </location>
</feature>
<dbReference type="SMART" id="SM00388">
    <property type="entry name" value="HisKA"/>
    <property type="match status" value="1"/>
</dbReference>
<dbReference type="eggNOG" id="COG0745">
    <property type="taxonomic scope" value="Bacteria"/>
</dbReference>
<dbReference type="EMBL" id="JH594606">
    <property type="protein sequence ID" value="EHQ02464.1"/>
    <property type="molecule type" value="Genomic_DNA"/>
</dbReference>
<dbReference type="Pfam" id="PF02518">
    <property type="entry name" value="HATPase_c"/>
    <property type="match status" value="1"/>
</dbReference>
<evidence type="ECO:0000256" key="2">
    <source>
        <dbReference type="ARBA" id="ARBA00012438"/>
    </source>
</evidence>
<dbReference type="InterPro" id="IPR003594">
    <property type="entry name" value="HATPase_dom"/>
</dbReference>
<evidence type="ECO:0000256" key="6">
    <source>
        <dbReference type="PROSITE-ProRule" id="PRU00169"/>
    </source>
</evidence>
<dbReference type="Gene3D" id="1.20.120.160">
    <property type="entry name" value="HPT domain"/>
    <property type="match status" value="1"/>
</dbReference>
<dbReference type="InterPro" id="IPR005467">
    <property type="entry name" value="His_kinase_dom"/>
</dbReference>
<dbReference type="SMART" id="SM00387">
    <property type="entry name" value="HATPase_c"/>
    <property type="match status" value="1"/>
</dbReference>
<dbReference type="EC" id="2.7.13.3" evidence="2"/>
<protein>
    <recommendedName>
        <fullName evidence="2">histidine kinase</fullName>
        <ecNumber evidence="2">2.7.13.3</ecNumber>
    </recommendedName>
</protein>
<dbReference type="GO" id="GO:0000155">
    <property type="term" value="F:phosphorelay sensor kinase activity"/>
    <property type="evidence" value="ECO:0007669"/>
    <property type="project" value="InterPro"/>
</dbReference>
<dbReference type="SUPFAM" id="SSF52172">
    <property type="entry name" value="CheY-like"/>
    <property type="match status" value="1"/>
</dbReference>
<keyword evidence="7" id="KW-0175">Coiled coil</keyword>
<evidence type="ECO:0000313" key="11">
    <source>
        <dbReference type="EMBL" id="EHQ02464.1"/>
    </source>
</evidence>
<dbReference type="Pfam" id="PF00072">
    <property type="entry name" value="Response_reg"/>
    <property type="match status" value="1"/>
</dbReference>
<dbReference type="SUPFAM" id="SSF47226">
    <property type="entry name" value="Histidine-containing phosphotransfer domain, HPT domain"/>
    <property type="match status" value="1"/>
</dbReference>